<organism evidence="1 2">
    <name type="scientific">Sphingomonas yabuuchiae</name>
    <dbReference type="NCBI Taxonomy" id="172044"/>
    <lineage>
        <taxon>Bacteria</taxon>
        <taxon>Pseudomonadati</taxon>
        <taxon>Pseudomonadota</taxon>
        <taxon>Alphaproteobacteria</taxon>
        <taxon>Sphingomonadales</taxon>
        <taxon>Sphingomonadaceae</taxon>
        <taxon>Sphingomonas</taxon>
    </lineage>
</organism>
<comment type="caution">
    <text evidence="1">The sequence shown here is derived from an EMBL/GenBank/DDBJ whole genome shotgun (WGS) entry which is preliminary data.</text>
</comment>
<accession>A0A147IYY6</accession>
<gene>
    <name evidence="1" type="ORF">NS355_02285</name>
</gene>
<dbReference type="CDD" id="cd00093">
    <property type="entry name" value="HTH_XRE"/>
    <property type="match status" value="1"/>
</dbReference>
<evidence type="ECO:0000313" key="2">
    <source>
        <dbReference type="Proteomes" id="UP000073923"/>
    </source>
</evidence>
<dbReference type="EMBL" id="LDTF01000007">
    <property type="protein sequence ID" value="KTW01036.1"/>
    <property type="molecule type" value="Genomic_DNA"/>
</dbReference>
<evidence type="ECO:0008006" key="3">
    <source>
        <dbReference type="Google" id="ProtNLM"/>
    </source>
</evidence>
<dbReference type="AlphaFoldDB" id="A0A147IYY6"/>
<sequence>MRAVDKIAAGLADAIAFAEGDTTRGRVAAPLDVKDIRKATKKTQAEFADTYRLPIGTVRDWEQNRRQPDAPARVLLAMIAAEPDTVARLIGKASVHQ</sequence>
<dbReference type="InterPro" id="IPR010982">
    <property type="entry name" value="Lambda_DNA-bd_dom_sf"/>
</dbReference>
<dbReference type="GO" id="GO:0003677">
    <property type="term" value="F:DNA binding"/>
    <property type="evidence" value="ECO:0007669"/>
    <property type="project" value="InterPro"/>
</dbReference>
<name>A0A147IYY6_9SPHN</name>
<dbReference type="RefSeq" id="WP_167345384.1">
    <property type="nucleotide sequence ID" value="NZ_LDTF01000007.1"/>
</dbReference>
<protein>
    <recommendedName>
        <fullName evidence="3">HTH cro/C1-type domain-containing protein</fullName>
    </recommendedName>
</protein>
<reference evidence="1 2" key="1">
    <citation type="journal article" date="2016" name="Front. Microbiol.">
        <title>Genomic Resource of Rice Seed Associated Bacteria.</title>
        <authorList>
            <person name="Midha S."/>
            <person name="Bansal K."/>
            <person name="Sharma S."/>
            <person name="Kumar N."/>
            <person name="Patil P.P."/>
            <person name="Chaudhry V."/>
            <person name="Patil P.B."/>
        </authorList>
    </citation>
    <scope>NUCLEOTIDE SEQUENCE [LARGE SCALE GENOMIC DNA]</scope>
    <source>
        <strain evidence="1 2">NS355</strain>
    </source>
</reference>
<dbReference type="SUPFAM" id="SSF47413">
    <property type="entry name" value="lambda repressor-like DNA-binding domains"/>
    <property type="match status" value="1"/>
</dbReference>
<proteinExistence type="predicted"/>
<dbReference type="PATRIC" id="fig|172044.3.peg.2723"/>
<dbReference type="Gene3D" id="1.10.260.40">
    <property type="entry name" value="lambda repressor-like DNA-binding domains"/>
    <property type="match status" value="1"/>
</dbReference>
<dbReference type="Proteomes" id="UP000073923">
    <property type="component" value="Unassembled WGS sequence"/>
</dbReference>
<dbReference type="InterPro" id="IPR001387">
    <property type="entry name" value="Cro/C1-type_HTH"/>
</dbReference>
<evidence type="ECO:0000313" key="1">
    <source>
        <dbReference type="EMBL" id="KTW01036.1"/>
    </source>
</evidence>